<keyword evidence="2" id="KW-0436">Ligase</keyword>
<evidence type="ECO:0000256" key="5">
    <source>
        <dbReference type="ARBA" id="ARBA00022840"/>
    </source>
</evidence>
<dbReference type="NCBIfam" id="TIGR01499">
    <property type="entry name" value="folC"/>
    <property type="match status" value="1"/>
</dbReference>
<dbReference type="Gene3D" id="3.40.1190.10">
    <property type="entry name" value="Mur-like, catalytic domain"/>
    <property type="match status" value="1"/>
</dbReference>
<dbReference type="GO" id="GO:0008841">
    <property type="term" value="F:dihydrofolate synthase activity"/>
    <property type="evidence" value="ECO:0007669"/>
    <property type="project" value="TreeGrafter"/>
</dbReference>
<dbReference type="SUPFAM" id="SSF53244">
    <property type="entry name" value="MurD-like peptide ligases, peptide-binding domain"/>
    <property type="match status" value="1"/>
</dbReference>
<gene>
    <name evidence="9" type="ORF">RMAR1173_LOCUS3176</name>
</gene>
<dbReference type="GO" id="GO:0046872">
    <property type="term" value="F:metal ion binding"/>
    <property type="evidence" value="ECO:0007669"/>
    <property type="project" value="UniProtKB-KW"/>
</dbReference>
<evidence type="ECO:0000256" key="6">
    <source>
        <dbReference type="ARBA" id="ARBA00022842"/>
    </source>
</evidence>
<protein>
    <recommendedName>
        <fullName evidence="10">Mur ligase central domain-containing protein</fullName>
    </recommendedName>
</protein>
<dbReference type="EMBL" id="HBHJ01004860">
    <property type="protein sequence ID" value="CAD9667318.1"/>
    <property type="molecule type" value="Transcribed_RNA"/>
</dbReference>
<sequence length="466" mass="50871">MEGRVVRLAAAGAAAWLCASGWLRWRRGLRRRRLAQAHSALLGPARARAAADASAPVHQIRRDFFRRWCRRWGLDSARWVHVAGTNGKGSVCSCIHAGLCESGVAAGLFTSPHVHVFRERIQVGRERITETDFLEVWDACAPALASEAWMVPFDRYLAVALVHFARRGVQVVVLETGIGGRFDSTNFVSQPEVCVLTRISHDHVGMLGNRLEDIAWQKAGIMKPRCPVLTTTTQLPEVLRTLEAEAQLVGCPLTLVESQGPAPGATCRQQQENAALASAALRVLGYPGASMQDAPRFCRFERFTFHGPHRSVVLDGAHNPEGLALLLAEVRRLRDPPRRRGSTKEPRLAAIFGVAQDKDVPAMVSELVNNVHVVYPVQAPGRTALPATEVAALATKHGAGAVRVDVEARGNPIRAFTTALASLPVDGTLVVCGSFYICAAIREEIAKVMPRAFSKDDPVHERACWW</sequence>
<dbReference type="InterPro" id="IPR013221">
    <property type="entry name" value="Mur_ligase_cen"/>
</dbReference>
<reference evidence="9" key="1">
    <citation type="submission" date="2021-01" db="EMBL/GenBank/DDBJ databases">
        <authorList>
            <person name="Corre E."/>
            <person name="Pelletier E."/>
            <person name="Niang G."/>
            <person name="Scheremetjew M."/>
            <person name="Finn R."/>
            <person name="Kale V."/>
            <person name="Holt S."/>
            <person name="Cochrane G."/>
            <person name="Meng A."/>
            <person name="Brown T."/>
            <person name="Cohen L."/>
        </authorList>
    </citation>
    <scope>NUCLEOTIDE SEQUENCE</scope>
    <source>
        <strain evidence="9">CCMP1243</strain>
    </source>
</reference>
<dbReference type="Pfam" id="PF08245">
    <property type="entry name" value="Mur_ligase_M"/>
    <property type="match status" value="1"/>
</dbReference>
<keyword evidence="3" id="KW-0479">Metal-binding</keyword>
<evidence type="ECO:0000256" key="4">
    <source>
        <dbReference type="ARBA" id="ARBA00022741"/>
    </source>
</evidence>
<keyword evidence="6" id="KW-0460">Magnesium</keyword>
<evidence type="ECO:0000256" key="3">
    <source>
        <dbReference type="ARBA" id="ARBA00022723"/>
    </source>
</evidence>
<dbReference type="GO" id="GO:0005737">
    <property type="term" value="C:cytoplasm"/>
    <property type="evidence" value="ECO:0007669"/>
    <property type="project" value="TreeGrafter"/>
</dbReference>
<dbReference type="PANTHER" id="PTHR11136:SF0">
    <property type="entry name" value="DIHYDROFOLATE SYNTHETASE-RELATED"/>
    <property type="match status" value="1"/>
</dbReference>
<dbReference type="Pfam" id="PF02875">
    <property type="entry name" value="Mur_ligase_C"/>
    <property type="match status" value="1"/>
</dbReference>
<dbReference type="InterPro" id="IPR036565">
    <property type="entry name" value="Mur-like_cat_sf"/>
</dbReference>
<dbReference type="PANTHER" id="PTHR11136">
    <property type="entry name" value="FOLYLPOLYGLUTAMATE SYNTHASE-RELATED"/>
    <property type="match status" value="1"/>
</dbReference>
<organism evidence="9">
    <name type="scientific">Rhizochromulina marina</name>
    <dbReference type="NCBI Taxonomy" id="1034831"/>
    <lineage>
        <taxon>Eukaryota</taxon>
        <taxon>Sar</taxon>
        <taxon>Stramenopiles</taxon>
        <taxon>Ochrophyta</taxon>
        <taxon>Dictyochophyceae</taxon>
        <taxon>Rhizochromulinales</taxon>
        <taxon>Rhizochromulina</taxon>
    </lineage>
</organism>
<accession>A0A7S2RCR3</accession>
<evidence type="ECO:0000256" key="1">
    <source>
        <dbReference type="ARBA" id="ARBA00008276"/>
    </source>
</evidence>
<keyword evidence="4" id="KW-0547">Nucleotide-binding</keyword>
<dbReference type="Gene3D" id="3.90.190.20">
    <property type="entry name" value="Mur ligase, C-terminal domain"/>
    <property type="match status" value="1"/>
</dbReference>
<evidence type="ECO:0000259" key="7">
    <source>
        <dbReference type="Pfam" id="PF02875"/>
    </source>
</evidence>
<evidence type="ECO:0000259" key="8">
    <source>
        <dbReference type="Pfam" id="PF08245"/>
    </source>
</evidence>
<keyword evidence="5" id="KW-0067">ATP-binding</keyword>
<dbReference type="GO" id="GO:0004326">
    <property type="term" value="F:tetrahydrofolylpolyglutamate synthase activity"/>
    <property type="evidence" value="ECO:0007669"/>
    <property type="project" value="InterPro"/>
</dbReference>
<evidence type="ECO:0000313" key="9">
    <source>
        <dbReference type="EMBL" id="CAD9667318.1"/>
    </source>
</evidence>
<dbReference type="AlphaFoldDB" id="A0A7S2RCR3"/>
<dbReference type="SUPFAM" id="SSF53623">
    <property type="entry name" value="MurD-like peptide ligases, catalytic domain"/>
    <property type="match status" value="1"/>
</dbReference>
<name>A0A7S2RCR3_9STRA</name>
<dbReference type="InterPro" id="IPR036615">
    <property type="entry name" value="Mur_ligase_C_dom_sf"/>
</dbReference>
<dbReference type="InterPro" id="IPR001645">
    <property type="entry name" value="Folylpolyglutamate_synth"/>
</dbReference>
<dbReference type="InterPro" id="IPR004101">
    <property type="entry name" value="Mur_ligase_C"/>
</dbReference>
<comment type="similarity">
    <text evidence="1">Belongs to the folylpolyglutamate synthase family.</text>
</comment>
<dbReference type="GO" id="GO:0005524">
    <property type="term" value="F:ATP binding"/>
    <property type="evidence" value="ECO:0007669"/>
    <property type="project" value="UniProtKB-KW"/>
</dbReference>
<evidence type="ECO:0000256" key="2">
    <source>
        <dbReference type="ARBA" id="ARBA00022598"/>
    </source>
</evidence>
<feature type="domain" description="Mur ligase C-terminal" evidence="7">
    <location>
        <begin position="299"/>
        <end position="434"/>
    </location>
</feature>
<proteinExistence type="inferred from homology"/>
<feature type="domain" description="Mur ligase central" evidence="8">
    <location>
        <begin position="82"/>
        <end position="223"/>
    </location>
</feature>
<evidence type="ECO:0008006" key="10">
    <source>
        <dbReference type="Google" id="ProtNLM"/>
    </source>
</evidence>